<keyword evidence="10 20" id="KW-0347">Helicase</keyword>
<dbReference type="AlphaFoldDB" id="A0A836FW86"/>
<keyword evidence="14 22" id="KW-0472">Membrane</keyword>
<dbReference type="InterPro" id="IPR018525">
    <property type="entry name" value="MCM_CS"/>
</dbReference>
<dbReference type="SUPFAM" id="SSF50249">
    <property type="entry name" value="Nucleic acid-binding proteins"/>
    <property type="match status" value="1"/>
</dbReference>
<dbReference type="GO" id="GO:0000727">
    <property type="term" value="P:double-strand break repair via break-induced replication"/>
    <property type="evidence" value="ECO:0007669"/>
    <property type="project" value="TreeGrafter"/>
</dbReference>
<dbReference type="PRINTS" id="PR01657">
    <property type="entry name" value="MCMFAMILY"/>
</dbReference>
<dbReference type="CDD" id="cd17757">
    <property type="entry name" value="MCM6"/>
    <property type="match status" value="1"/>
</dbReference>
<comment type="subunit">
    <text evidence="20">Component of the MCM2-7 complex.</text>
</comment>
<dbReference type="GO" id="GO:0015204">
    <property type="term" value="F:urea transmembrane transporter activity"/>
    <property type="evidence" value="ECO:0007669"/>
    <property type="project" value="InterPro"/>
</dbReference>
<dbReference type="InterPro" id="IPR027417">
    <property type="entry name" value="P-loop_NTPase"/>
</dbReference>
<feature type="transmembrane region" description="Helical" evidence="22">
    <location>
        <begin position="858"/>
        <end position="874"/>
    </location>
</feature>
<keyword evidence="7 20" id="KW-0235">DNA replication</keyword>
<dbReference type="EC" id="3.6.4.12" evidence="20"/>
<dbReference type="EMBL" id="JAANIC010001829">
    <property type="protein sequence ID" value="KAG5346097.1"/>
    <property type="molecule type" value="Genomic_DNA"/>
</dbReference>
<accession>A0A836FW86</accession>
<dbReference type="Gene3D" id="2.40.50.140">
    <property type="entry name" value="Nucleic acid-binding proteins"/>
    <property type="match status" value="1"/>
</dbReference>
<dbReference type="Pfam" id="PF03253">
    <property type="entry name" value="UT"/>
    <property type="match status" value="1"/>
</dbReference>
<feature type="domain" description="MCM C-terminal AAA(+) ATPase" evidence="23">
    <location>
        <begin position="337"/>
        <end position="543"/>
    </location>
</feature>
<dbReference type="Proteomes" id="UP000669903">
    <property type="component" value="Unassembled WGS sequence"/>
</dbReference>
<dbReference type="PROSITE" id="PS00847">
    <property type="entry name" value="MCM_1"/>
    <property type="match status" value="1"/>
</dbReference>
<feature type="transmembrane region" description="Helical" evidence="22">
    <location>
        <begin position="1015"/>
        <end position="1044"/>
    </location>
</feature>
<evidence type="ECO:0000256" key="12">
    <source>
        <dbReference type="ARBA" id="ARBA00022989"/>
    </source>
</evidence>
<dbReference type="GO" id="GO:1990518">
    <property type="term" value="F:single-stranded 3'-5' DNA helicase activity"/>
    <property type="evidence" value="ECO:0007669"/>
    <property type="project" value="TreeGrafter"/>
</dbReference>
<dbReference type="PANTHER" id="PTHR11630">
    <property type="entry name" value="DNA REPLICATION LICENSING FACTOR MCM FAMILY MEMBER"/>
    <property type="match status" value="1"/>
</dbReference>
<dbReference type="InterPro" id="IPR004937">
    <property type="entry name" value="Urea_transporter"/>
</dbReference>
<sequence>MDAAPQQAILARVRDEVGVKCQKLFQDFLERFKEFEVVKYLEPAKELISPERCTLEVSFDDTEAYNQMLATTIIEEYYRVYPYLCQAVSNFVKDVGNLPKDKECYVSFTDVPVRHKLRELNTSLLGTLTRISGQVVRTHPVHPELVLGTFICMDCNGYIKNVEQQFKFTNPTICSNPVCSNRRRFLLDVDNSIFVDFQKVRIQETQAELPRGSIPRSLEIILRSEIVETVQAGDRYDFTGTLIVVPDVGALTLPSAKAEIGPRTRNNEQREGVTGLKALGVRELTYKMAFLACSVTNTSARFGGTDAMEEISQEAMKKRMTEAEWNRIYEMSRDRNLYKNIVSSLFPAVHGNDEIKKGITLMFFGGVAKTTEEGTSLRGDINVCIVGDPSTAKSQFLKCVSDLSPRAVYTSGKASSAAGLTAAVVRDEESSDFVIEAGALMLADHGICCIDEFDKMDPKDQVAIHEAMEQQTISITKAGVRATLNARTSILAAANPIGGRYDRRKSLQQNVQLTAPIMSRFDLFFVVLDECNEIVDNAIAKRIIDLHCDNLNDLQVVYQQDEIIRYINFAKQFKPILSQEAAELLVENYTVLRQRTGSGSGKWRVTVRQLESMIRLSEALAKIECMDEVTVKHVKEAKRLLQKSIITVEQPDIDLEEGMNNENLGMDIDEPPPLMAAFNAGGNAGDDDAPPSTPSNGMSHEPSKKKLTMTFEEYKNLSNMLVLHMRSVEESEDDTRGGIRKSELIAWYLDQIPDQLESEKELLDQKNFIEKIIDRLTYHIVFANNPLSGLLIIVTLAAVAPGTLALSAATAGLGLLLSVLIREPDNIVENGLSVFNPLLVGAISYALIPQIYGSFDSFSFLLVLLATILSVYLSRSLRSDKFSCIAWPFNLVEFALIFALSTQNGVDTVAKSVEPMFEMDNATSETTTTDAAGFYEQNATSVYIDWGMVVRGSVVSASQLFGVDNVIVGAIMYLAMLMYSPVTTAFSYFGALCGTFAGLELGVDKYKTYSGMWGYNSLLTGAALGGNLLVLNGQTAAATIMAIIYTPLLQYAIESIFVKMQLPVLSLPFVIATSLFLKLSEGREDPTFPRPVSVTFPEKQRYYYVTRRAFQKVLLSQFHMLSRRSLSFTL</sequence>
<comment type="similarity">
    <text evidence="3">Belongs to the urea transporter family.</text>
</comment>
<keyword evidence="11 19" id="KW-0067">ATP-binding</keyword>
<dbReference type="InterPro" id="IPR041562">
    <property type="entry name" value="MCM_lid"/>
</dbReference>
<keyword evidence="25" id="KW-1185">Reference proteome</keyword>
<dbReference type="PROSITE" id="PS50051">
    <property type="entry name" value="MCM_2"/>
    <property type="match status" value="1"/>
</dbReference>
<evidence type="ECO:0000256" key="22">
    <source>
        <dbReference type="SAM" id="Phobius"/>
    </source>
</evidence>
<evidence type="ECO:0000256" key="11">
    <source>
        <dbReference type="ARBA" id="ARBA00022840"/>
    </source>
</evidence>
<evidence type="ECO:0000256" key="21">
    <source>
        <dbReference type="SAM" id="MobiDB-lite"/>
    </source>
</evidence>
<comment type="caution">
    <text evidence="24">The sequence shown here is derived from an EMBL/GenBank/DDBJ whole genome shotgun (WGS) entry which is preliminary data.</text>
</comment>
<dbReference type="GO" id="GO:0006270">
    <property type="term" value="P:DNA replication initiation"/>
    <property type="evidence" value="ECO:0007669"/>
    <property type="project" value="UniProtKB-UniRule"/>
</dbReference>
<comment type="similarity">
    <text evidence="4 19">Belongs to the MCM family.</text>
</comment>
<evidence type="ECO:0000256" key="20">
    <source>
        <dbReference type="RuleBase" id="RU368064"/>
    </source>
</evidence>
<protein>
    <recommendedName>
        <fullName evidence="20">DNA replication licensing factor MCM6</fullName>
        <ecNumber evidence="20">3.6.4.12</ecNumber>
    </recommendedName>
</protein>
<evidence type="ECO:0000256" key="6">
    <source>
        <dbReference type="ARBA" id="ARBA00022692"/>
    </source>
</evidence>
<evidence type="ECO:0000256" key="10">
    <source>
        <dbReference type="ARBA" id="ARBA00022806"/>
    </source>
</evidence>
<feature type="transmembrane region" description="Helical" evidence="22">
    <location>
        <begin position="960"/>
        <end position="979"/>
    </location>
</feature>
<comment type="catalytic activity">
    <reaction evidence="18">
        <text>ATP + H2O = ADP + phosphate + H(+)</text>
        <dbReference type="Rhea" id="RHEA:13065"/>
        <dbReference type="ChEBI" id="CHEBI:15377"/>
        <dbReference type="ChEBI" id="CHEBI:15378"/>
        <dbReference type="ChEBI" id="CHEBI:30616"/>
        <dbReference type="ChEBI" id="CHEBI:43474"/>
        <dbReference type="ChEBI" id="CHEBI:456216"/>
        <dbReference type="EC" id="3.6.4.12"/>
    </reaction>
    <physiologicalReaction direction="left-to-right" evidence="18">
        <dbReference type="Rhea" id="RHEA:13066"/>
    </physiologicalReaction>
</comment>
<dbReference type="GO" id="GO:0005886">
    <property type="term" value="C:plasma membrane"/>
    <property type="evidence" value="ECO:0007669"/>
    <property type="project" value="UniProtKB-SubCell"/>
</dbReference>
<feature type="transmembrane region" description="Helical" evidence="22">
    <location>
        <begin position="832"/>
        <end position="852"/>
    </location>
</feature>
<dbReference type="Gene3D" id="3.40.50.300">
    <property type="entry name" value="P-loop containing nucleotide triphosphate hydrolases"/>
    <property type="match status" value="1"/>
</dbReference>
<evidence type="ECO:0000256" key="17">
    <source>
        <dbReference type="ARBA" id="ARBA00033993"/>
    </source>
</evidence>
<dbReference type="Pfam" id="PF17855">
    <property type="entry name" value="MCM_lid"/>
    <property type="match status" value="1"/>
</dbReference>
<feature type="non-terminal residue" evidence="24">
    <location>
        <position position="1130"/>
    </location>
</feature>
<evidence type="ECO:0000256" key="19">
    <source>
        <dbReference type="RuleBase" id="RU004070"/>
    </source>
</evidence>
<evidence type="ECO:0000313" key="25">
    <source>
        <dbReference type="Proteomes" id="UP000669903"/>
    </source>
</evidence>
<feature type="region of interest" description="Disordered" evidence="21">
    <location>
        <begin position="680"/>
        <end position="703"/>
    </location>
</feature>
<keyword evidence="15" id="KW-0539">Nucleus</keyword>
<dbReference type="Pfam" id="PF18263">
    <property type="entry name" value="WHD_MCM6"/>
    <property type="match status" value="1"/>
</dbReference>
<dbReference type="InterPro" id="IPR001208">
    <property type="entry name" value="MCM_dom"/>
</dbReference>
<dbReference type="InterPro" id="IPR031327">
    <property type="entry name" value="MCM"/>
</dbReference>
<dbReference type="SUPFAM" id="SSF52540">
    <property type="entry name" value="P-loop containing nucleoside triphosphate hydrolases"/>
    <property type="match status" value="1"/>
</dbReference>
<evidence type="ECO:0000256" key="13">
    <source>
        <dbReference type="ARBA" id="ARBA00023125"/>
    </source>
</evidence>
<evidence type="ECO:0000256" key="16">
    <source>
        <dbReference type="ARBA" id="ARBA00023306"/>
    </source>
</evidence>
<evidence type="ECO:0000256" key="4">
    <source>
        <dbReference type="ARBA" id="ARBA00008010"/>
    </source>
</evidence>
<dbReference type="GO" id="GO:0005634">
    <property type="term" value="C:nucleus"/>
    <property type="evidence" value="ECO:0007669"/>
    <property type="project" value="UniProtKB-SubCell"/>
</dbReference>
<feature type="transmembrane region" description="Helical" evidence="22">
    <location>
        <begin position="790"/>
        <end position="820"/>
    </location>
</feature>
<dbReference type="Pfam" id="PF00493">
    <property type="entry name" value="MCM"/>
    <property type="match status" value="1"/>
</dbReference>
<evidence type="ECO:0000256" key="9">
    <source>
        <dbReference type="ARBA" id="ARBA00022801"/>
    </source>
</evidence>
<proteinExistence type="inferred from homology"/>
<organism evidence="24 25">
    <name type="scientific">Acromyrmex charruanus</name>
    <dbReference type="NCBI Taxonomy" id="2715315"/>
    <lineage>
        <taxon>Eukaryota</taxon>
        <taxon>Metazoa</taxon>
        <taxon>Ecdysozoa</taxon>
        <taxon>Arthropoda</taxon>
        <taxon>Hexapoda</taxon>
        <taxon>Insecta</taxon>
        <taxon>Pterygota</taxon>
        <taxon>Neoptera</taxon>
        <taxon>Endopterygota</taxon>
        <taxon>Hymenoptera</taxon>
        <taxon>Apocrita</taxon>
        <taxon>Aculeata</taxon>
        <taxon>Formicoidea</taxon>
        <taxon>Formicidae</taxon>
        <taxon>Myrmicinae</taxon>
        <taxon>Acromyrmex</taxon>
    </lineage>
</organism>
<keyword evidence="13 19" id="KW-0238">DNA-binding</keyword>
<dbReference type="InterPro" id="IPR012340">
    <property type="entry name" value="NA-bd_OB-fold"/>
</dbReference>
<evidence type="ECO:0000256" key="2">
    <source>
        <dbReference type="ARBA" id="ARBA00004651"/>
    </source>
</evidence>
<dbReference type="Pfam" id="PF14551">
    <property type="entry name" value="MCM_N"/>
    <property type="match status" value="1"/>
</dbReference>
<keyword evidence="16 20" id="KW-0131">Cell cycle</keyword>
<dbReference type="Gene3D" id="3.30.1640.10">
    <property type="entry name" value="mini-chromosome maintenance (MCM) complex, chain A, domain 1"/>
    <property type="match status" value="1"/>
</dbReference>
<keyword evidence="9 20" id="KW-0378">Hydrolase</keyword>
<dbReference type="PANTHER" id="PTHR11630:SF43">
    <property type="entry name" value="DNA REPLICATION LICENSING FACTOR MCM6"/>
    <property type="match status" value="1"/>
</dbReference>
<dbReference type="FunFam" id="2.20.28.10:FF:000003">
    <property type="entry name" value="DNA helicase"/>
    <property type="match status" value="1"/>
</dbReference>
<dbReference type="GO" id="GO:0016787">
    <property type="term" value="F:hydrolase activity"/>
    <property type="evidence" value="ECO:0007669"/>
    <property type="project" value="UniProtKB-KW"/>
</dbReference>
<dbReference type="FunFam" id="3.30.1640.10:FF:000004">
    <property type="entry name" value="DNA helicase"/>
    <property type="match status" value="1"/>
</dbReference>
<feature type="non-terminal residue" evidence="24">
    <location>
        <position position="1"/>
    </location>
</feature>
<dbReference type="PRINTS" id="PR01662">
    <property type="entry name" value="MCMPROTEIN6"/>
</dbReference>
<evidence type="ECO:0000256" key="15">
    <source>
        <dbReference type="ARBA" id="ARBA00023242"/>
    </source>
</evidence>
<evidence type="ECO:0000256" key="8">
    <source>
        <dbReference type="ARBA" id="ARBA00022741"/>
    </source>
</evidence>
<comment type="subcellular location">
    <subcellularLocation>
        <location evidence="2">Cell membrane</location>
        <topology evidence="2">Multi-pass membrane protein</topology>
    </subcellularLocation>
    <subcellularLocation>
        <location evidence="1 20">Nucleus</location>
    </subcellularLocation>
</comment>
<evidence type="ECO:0000256" key="3">
    <source>
        <dbReference type="ARBA" id="ARBA00005914"/>
    </source>
</evidence>
<dbReference type="Gene3D" id="1.10.3430.10">
    <property type="entry name" value="Ammonium transporter AmtB like domains"/>
    <property type="match status" value="1"/>
</dbReference>
<dbReference type="InterPro" id="IPR033762">
    <property type="entry name" value="MCM_OB"/>
</dbReference>
<keyword evidence="8 19" id="KW-0547">Nucleotide-binding</keyword>
<dbReference type="GO" id="GO:0003697">
    <property type="term" value="F:single-stranded DNA binding"/>
    <property type="evidence" value="ECO:0007669"/>
    <property type="project" value="TreeGrafter"/>
</dbReference>
<evidence type="ECO:0000256" key="1">
    <source>
        <dbReference type="ARBA" id="ARBA00004123"/>
    </source>
</evidence>
<dbReference type="Gene3D" id="2.20.28.10">
    <property type="match status" value="1"/>
</dbReference>
<evidence type="ECO:0000313" key="24">
    <source>
        <dbReference type="EMBL" id="KAG5346097.1"/>
    </source>
</evidence>
<keyword evidence="5" id="KW-1003">Cell membrane</keyword>
<dbReference type="SMART" id="SM00350">
    <property type="entry name" value="MCM"/>
    <property type="match status" value="1"/>
</dbReference>
<keyword evidence="6 22" id="KW-0812">Transmembrane</keyword>
<reference evidence="24" key="1">
    <citation type="submission" date="2020-03" db="EMBL/GenBank/DDBJ databases">
        <title>Relaxed selection underlies rapid genomic changes in the transitions from sociality to social parasitism in ants.</title>
        <authorList>
            <person name="Bi X."/>
        </authorList>
    </citation>
    <scope>NUCLEOTIDE SEQUENCE</scope>
    <source>
        <strain evidence="24">BGI-DK2014a</strain>
        <tissue evidence="24">Whole body</tissue>
    </source>
</reference>
<dbReference type="Pfam" id="PF17207">
    <property type="entry name" value="MCM_OB"/>
    <property type="match status" value="1"/>
</dbReference>
<evidence type="ECO:0000259" key="23">
    <source>
        <dbReference type="PROSITE" id="PS50051"/>
    </source>
</evidence>
<comment type="function">
    <text evidence="20">Acts as component of the MCM2-7 complex (MCM complex) which is the replicative helicase essential for 'once per cell cycle' DNA replication initiation and elongation in eukaryotic cells. The active ATPase sites in the MCM2-7 ring are formed through the interaction surfaces of two neighboring subunits such that a critical structure of a conserved arginine finger motif is provided in trans relative to the ATP-binding site of the Walker A box of the adjacent subunit. The six ATPase active sites, however, are likely to contribute differentially to the complex helicase activity.</text>
</comment>
<dbReference type="InterPro" id="IPR008049">
    <property type="entry name" value="MCM6"/>
</dbReference>
<dbReference type="InterPro" id="IPR029020">
    <property type="entry name" value="Ammonium/urea_transptr"/>
</dbReference>
<dbReference type="GO" id="GO:1902969">
    <property type="term" value="P:mitotic DNA replication"/>
    <property type="evidence" value="ECO:0007669"/>
    <property type="project" value="TreeGrafter"/>
</dbReference>
<evidence type="ECO:0000256" key="5">
    <source>
        <dbReference type="ARBA" id="ARBA00022475"/>
    </source>
</evidence>
<evidence type="ECO:0000256" key="7">
    <source>
        <dbReference type="ARBA" id="ARBA00022705"/>
    </source>
</evidence>
<dbReference type="FunFam" id="2.40.50.140:FF:000091">
    <property type="entry name" value="DNA helicase"/>
    <property type="match status" value="1"/>
</dbReference>
<gene>
    <name evidence="24" type="primary">Mcm6</name>
    <name evidence="24" type="ORF">G6Z76_0005959</name>
</gene>
<evidence type="ECO:0000256" key="18">
    <source>
        <dbReference type="ARBA" id="ARBA00048432"/>
    </source>
</evidence>
<evidence type="ECO:0000256" key="14">
    <source>
        <dbReference type="ARBA" id="ARBA00023136"/>
    </source>
</evidence>
<dbReference type="GO" id="GO:0042555">
    <property type="term" value="C:MCM complex"/>
    <property type="evidence" value="ECO:0007669"/>
    <property type="project" value="UniProtKB-UniRule"/>
</dbReference>
<keyword evidence="12 22" id="KW-1133">Transmembrane helix</keyword>
<comment type="catalytic activity">
    <reaction evidence="17">
        <text>urea(in) = urea(out)</text>
        <dbReference type="Rhea" id="RHEA:32799"/>
        <dbReference type="ChEBI" id="CHEBI:16199"/>
    </reaction>
</comment>
<dbReference type="GO" id="GO:0005524">
    <property type="term" value="F:ATP binding"/>
    <property type="evidence" value="ECO:0007669"/>
    <property type="project" value="UniProtKB-UniRule"/>
</dbReference>
<dbReference type="InterPro" id="IPR041024">
    <property type="entry name" value="Mcm6_C"/>
</dbReference>
<dbReference type="InterPro" id="IPR027925">
    <property type="entry name" value="MCM_N"/>
</dbReference>
<dbReference type="FunFam" id="3.40.50.300:FF:000115">
    <property type="entry name" value="DNA helicase"/>
    <property type="match status" value="1"/>
</dbReference>
<name>A0A836FW86_9HYME</name>